<dbReference type="AlphaFoldDB" id="A0A1F6P151"/>
<keyword evidence="1" id="KW-0732">Signal</keyword>
<evidence type="ECO:0000313" key="2">
    <source>
        <dbReference type="EMBL" id="OGH89871.1"/>
    </source>
</evidence>
<organism evidence="2 3">
    <name type="scientific">Candidatus Magasanikbacteria bacterium RIFOXYD2_FULL_36_9</name>
    <dbReference type="NCBI Taxonomy" id="1798707"/>
    <lineage>
        <taxon>Bacteria</taxon>
        <taxon>Candidatus Magasanikiibacteriota</taxon>
    </lineage>
</organism>
<sequence length="662" mass="71275">MAVFALMLVVPSATNAALPEVGGNPVVVNKCTQTGNDISIENNGVTNLLTTACRQTEYGYKFYTMKCTSEKEYFVDWRPCTSNEIAAVAKVSCTEGDAGLNYNASSWATGVIEGSTSMATVNDSCGNNVGEYNQEKGAYVAERNCSNGYVHTQWYKCENGCSDGACLKEAVPAPVEALACFESDNGLNYNVSGNATGQLENGLSKGTFSDSCGDFVGDSGKTEGAYVDEKNCSYGKVHDQWYKCENGCFAGACKAKPAETLNAKCSETDKFLYNVFGTATGNDEVTGAFGTYGDSCGMYIGDKNKTSGSYIAETHCSSAGSKVYVHTQWYKCPAGCVSGACQAKPGANENQVPFDNKIKTIITSPVNNAILTNIPRVANLAWYKIDNASQYEVEVSCDKCGGELWSTMLIWKTLTNNFQTPPLFDGDYQYKARVTPFLADGSTALPSDYTYFTFKTGSTTSGAGNYTLPACDNIQGGNANFIICAGYSIEHQWSGSMVKVMEHDGETASVELVGLSENDADLVLNEPETFYITNKPGKYLTATYLGIGAEGRALIKIESNTTFKDSYSDSCTNEKGVNGIYAVCKNNSFSHDAENFQFKVTKYDNKYVWLKLSGTKGNNIVLKLNSKKKYALKKAGVSVELTYLGKAFSGGAKVKVTVIPAK</sequence>
<gene>
    <name evidence="2" type="ORF">A2537_01955</name>
</gene>
<name>A0A1F6P151_9BACT</name>
<evidence type="ECO:0000313" key="3">
    <source>
        <dbReference type="Proteomes" id="UP000178490"/>
    </source>
</evidence>
<feature type="signal peptide" evidence="1">
    <location>
        <begin position="1"/>
        <end position="16"/>
    </location>
</feature>
<dbReference type="EMBL" id="MFRC01000020">
    <property type="protein sequence ID" value="OGH89871.1"/>
    <property type="molecule type" value="Genomic_DNA"/>
</dbReference>
<evidence type="ECO:0000256" key="1">
    <source>
        <dbReference type="SAM" id="SignalP"/>
    </source>
</evidence>
<evidence type="ECO:0008006" key="4">
    <source>
        <dbReference type="Google" id="ProtNLM"/>
    </source>
</evidence>
<comment type="caution">
    <text evidence="2">The sequence shown here is derived from an EMBL/GenBank/DDBJ whole genome shotgun (WGS) entry which is preliminary data.</text>
</comment>
<proteinExistence type="predicted"/>
<dbReference type="Proteomes" id="UP000178490">
    <property type="component" value="Unassembled WGS sequence"/>
</dbReference>
<feature type="chain" id="PRO_5009525892" description="Fibronectin type-III domain-containing protein" evidence="1">
    <location>
        <begin position="17"/>
        <end position="662"/>
    </location>
</feature>
<accession>A0A1F6P151</accession>
<reference evidence="2 3" key="1">
    <citation type="journal article" date="2016" name="Nat. Commun.">
        <title>Thousands of microbial genomes shed light on interconnected biogeochemical processes in an aquifer system.</title>
        <authorList>
            <person name="Anantharaman K."/>
            <person name="Brown C.T."/>
            <person name="Hug L.A."/>
            <person name="Sharon I."/>
            <person name="Castelle C.J."/>
            <person name="Probst A.J."/>
            <person name="Thomas B.C."/>
            <person name="Singh A."/>
            <person name="Wilkins M.J."/>
            <person name="Karaoz U."/>
            <person name="Brodie E.L."/>
            <person name="Williams K.H."/>
            <person name="Hubbard S.S."/>
            <person name="Banfield J.F."/>
        </authorList>
    </citation>
    <scope>NUCLEOTIDE SEQUENCE [LARGE SCALE GENOMIC DNA]</scope>
</reference>
<protein>
    <recommendedName>
        <fullName evidence="4">Fibronectin type-III domain-containing protein</fullName>
    </recommendedName>
</protein>